<keyword evidence="7" id="KW-0472">Membrane</keyword>
<comment type="function">
    <text evidence="7">Lectin involved in the quality control of the secretory pathway. As a member of the endoplasmic reticulum-associated degradation lumenal (ERAD-L) surveillance system, targets misfolded endoplasmic reticulum lumenal glycoproteins for degradation.</text>
</comment>
<evidence type="ECO:0000256" key="3">
    <source>
        <dbReference type="ARBA" id="ARBA00022729"/>
    </source>
</evidence>
<comment type="subcellular location">
    <subcellularLocation>
        <location evidence="1 7">Endoplasmic reticulum membrane</location>
        <topology evidence="1 7">Peripheral membrane protein</topology>
        <orientation evidence="1 7">Lumenal side</orientation>
    </subcellularLocation>
</comment>
<feature type="region of interest" description="Disordered" evidence="8">
    <location>
        <begin position="203"/>
        <end position="223"/>
    </location>
</feature>
<evidence type="ECO:0000259" key="10">
    <source>
        <dbReference type="PROSITE" id="PS51914"/>
    </source>
</evidence>
<dbReference type="GO" id="GO:0005788">
    <property type="term" value="C:endoplasmic reticulum lumen"/>
    <property type="evidence" value="ECO:0007669"/>
    <property type="project" value="UniProtKB-UniRule"/>
</dbReference>
<evidence type="ECO:0000313" key="12">
    <source>
        <dbReference type="Proteomes" id="UP000838763"/>
    </source>
</evidence>
<comment type="caution">
    <text evidence="11">The sequence shown here is derived from an EMBL/GenBank/DDBJ whole genome shotgun (WGS) entry which is preliminary data.</text>
</comment>
<dbReference type="PANTHER" id="PTHR15414">
    <property type="entry name" value="OS-9-RELATED"/>
    <property type="match status" value="1"/>
</dbReference>
<dbReference type="Proteomes" id="UP000838763">
    <property type="component" value="Unassembled WGS sequence"/>
</dbReference>
<accession>A0A9P1HD98</accession>
<evidence type="ECO:0000256" key="5">
    <source>
        <dbReference type="ARBA" id="ARBA00022824"/>
    </source>
</evidence>
<keyword evidence="3 9" id="KW-0732">Signal</keyword>
<organism evidence="11 12">
    <name type="scientific">Parascedosporium putredinis</name>
    <dbReference type="NCBI Taxonomy" id="1442378"/>
    <lineage>
        <taxon>Eukaryota</taxon>
        <taxon>Fungi</taxon>
        <taxon>Dikarya</taxon>
        <taxon>Ascomycota</taxon>
        <taxon>Pezizomycotina</taxon>
        <taxon>Sordariomycetes</taxon>
        <taxon>Hypocreomycetidae</taxon>
        <taxon>Microascales</taxon>
        <taxon>Microascaceae</taxon>
        <taxon>Parascedosporium</taxon>
    </lineage>
</organism>
<dbReference type="GO" id="GO:0030970">
    <property type="term" value="P:retrograde protein transport, ER to cytosol"/>
    <property type="evidence" value="ECO:0007669"/>
    <property type="project" value="TreeGrafter"/>
</dbReference>
<dbReference type="GO" id="GO:0030246">
    <property type="term" value="F:carbohydrate binding"/>
    <property type="evidence" value="ECO:0007669"/>
    <property type="project" value="UniProtKB-UniRule"/>
</dbReference>
<dbReference type="Pfam" id="PF07915">
    <property type="entry name" value="PRKCSH"/>
    <property type="match status" value="1"/>
</dbReference>
<dbReference type="GO" id="GO:0030968">
    <property type="term" value="P:endoplasmic reticulum unfolded protein response"/>
    <property type="evidence" value="ECO:0007669"/>
    <property type="project" value="UniProtKB-UniRule"/>
</dbReference>
<feature type="region of interest" description="Disordered" evidence="8">
    <location>
        <begin position="63"/>
        <end position="85"/>
    </location>
</feature>
<dbReference type="OrthoDB" id="448954at2759"/>
<feature type="chain" id="PRO_5040347111" description="Endoplasmic reticulum lectin" evidence="9">
    <location>
        <begin position="18"/>
        <end position="551"/>
    </location>
</feature>
<feature type="domain" description="MRH" evidence="10">
    <location>
        <begin position="152"/>
        <end position="286"/>
    </location>
</feature>
<dbReference type="GO" id="GO:0005789">
    <property type="term" value="C:endoplasmic reticulum membrane"/>
    <property type="evidence" value="ECO:0007669"/>
    <property type="project" value="UniProtKB-SubCell"/>
</dbReference>
<keyword evidence="12" id="KW-1185">Reference proteome</keyword>
<evidence type="ECO:0000256" key="8">
    <source>
        <dbReference type="SAM" id="MobiDB-lite"/>
    </source>
</evidence>
<protein>
    <recommendedName>
        <fullName evidence="7">Endoplasmic reticulum lectin</fullName>
    </recommendedName>
    <alternativeName>
        <fullName evidence="7">Protein OS-9 homolog</fullName>
    </alternativeName>
</protein>
<dbReference type="InterPro" id="IPR045149">
    <property type="entry name" value="OS-9-like"/>
</dbReference>
<keyword evidence="4 7" id="KW-0430">Lectin</keyword>
<evidence type="ECO:0000313" key="11">
    <source>
        <dbReference type="EMBL" id="CAI4219665.1"/>
    </source>
</evidence>
<dbReference type="Gene3D" id="2.70.130.10">
    <property type="entry name" value="Mannose-6-phosphate receptor binding domain"/>
    <property type="match status" value="1"/>
</dbReference>
<keyword evidence="5 7" id="KW-0256">Endoplasmic reticulum</keyword>
<dbReference type="PANTHER" id="PTHR15414:SF0">
    <property type="entry name" value="ENDOPLASMIC RETICULUM LECTIN 1"/>
    <property type="match status" value="1"/>
</dbReference>
<dbReference type="InterPro" id="IPR044865">
    <property type="entry name" value="MRH_dom"/>
</dbReference>
<sequence length="551" mass="61131">MRRLCLPLLALAQQSVALQRQFSIHDDLYAHPQFDVIFSEDFISEHAAQSILDHVNAEPTYSADFSSPSDLVERTRPADGGDAGHGADDAGHVKFAYELMNLPPNRYLCSIPVLEEARPENQTAADLAKAAEAKEIQRASQRGWELLKPLENECIHHIDGWWSYRFCYGKDIVQYHALPHIPDGRPPVQDPDTLAYILGRAPGYEPGKKSKGAKKKQQTQQQEEEQRFLVQRLGLGTICDLTGRERTIEIQYQCMPTLKTERISWVKEVTTCAYLMQVNTPRLCSDVAFLPPKETKANPITCRPILTVEDINSYSPKAVDAMTNAHLQGPQGNTLVSNPLLHPRGWCGKSKTKSRIQILASRTSLEDGGKHEELTDEQLKAMDLNPSLVDDMKKRLQKMAGDAAWKLVVVELANGEREIRGILDVDDDDENFEKAAGAELPDGAAGSQGMMSKICMTNLEGGQQSWGGMVEFRERIGSTIRTQTICSNLAEGSPRTDEAVRTIIDMQTDDAKILIGACVCMPSHGRSRSNFSESFQHTTIIMTSELGKATG</sequence>
<evidence type="ECO:0000256" key="6">
    <source>
        <dbReference type="ARBA" id="ARBA00023157"/>
    </source>
</evidence>
<keyword evidence="6" id="KW-1015">Disulfide bond</keyword>
<evidence type="ECO:0000256" key="4">
    <source>
        <dbReference type="ARBA" id="ARBA00022734"/>
    </source>
</evidence>
<proteinExistence type="inferred from homology"/>
<comment type="similarity">
    <text evidence="2 7">Belongs to the OS-9 family.</text>
</comment>
<dbReference type="PROSITE" id="PS51914">
    <property type="entry name" value="MRH"/>
    <property type="match status" value="1"/>
</dbReference>
<evidence type="ECO:0000256" key="7">
    <source>
        <dbReference type="RuleBase" id="RU369099"/>
    </source>
</evidence>
<evidence type="ECO:0000256" key="1">
    <source>
        <dbReference type="ARBA" id="ARBA00004367"/>
    </source>
</evidence>
<dbReference type="InterPro" id="IPR012913">
    <property type="entry name" value="OS9-like_dom"/>
</dbReference>
<dbReference type="InterPro" id="IPR009011">
    <property type="entry name" value="Man6P_isomerase_rcpt-bd_dom_sf"/>
</dbReference>
<evidence type="ECO:0000256" key="9">
    <source>
        <dbReference type="SAM" id="SignalP"/>
    </source>
</evidence>
<evidence type="ECO:0000256" key="2">
    <source>
        <dbReference type="ARBA" id="ARBA00009918"/>
    </source>
</evidence>
<dbReference type="EMBL" id="CALLCH030000020">
    <property type="protein sequence ID" value="CAI4219665.1"/>
    <property type="molecule type" value="Genomic_DNA"/>
</dbReference>
<name>A0A9P1HD98_9PEZI</name>
<reference evidence="11" key="1">
    <citation type="submission" date="2022-11" db="EMBL/GenBank/DDBJ databases">
        <authorList>
            <person name="Scott C."/>
            <person name="Bruce N."/>
        </authorList>
    </citation>
    <scope>NUCLEOTIDE SEQUENCE</scope>
</reference>
<dbReference type="AlphaFoldDB" id="A0A9P1HD98"/>
<gene>
    <name evidence="11" type="ORF">PPNO1_LOCUS9218</name>
</gene>
<feature type="signal peptide" evidence="9">
    <location>
        <begin position="1"/>
        <end position="17"/>
    </location>
</feature>